<dbReference type="PANTHER" id="PTHR39441:SF1">
    <property type="entry name" value="DUF2252 DOMAIN-CONTAINING PROTEIN"/>
    <property type="match status" value="1"/>
</dbReference>
<dbReference type="EMBL" id="FCON02000111">
    <property type="protein sequence ID" value="SAL81929.1"/>
    <property type="molecule type" value="Genomic_DNA"/>
</dbReference>
<proteinExistence type="predicted"/>
<protein>
    <recommendedName>
        <fullName evidence="4">DUF2252 domain-containing protein</fullName>
    </recommendedName>
</protein>
<dbReference type="PANTHER" id="PTHR39441">
    <property type="entry name" value="DUF2252 DOMAIN-CONTAINING PROTEIN"/>
    <property type="match status" value="1"/>
</dbReference>
<evidence type="ECO:0008006" key="4">
    <source>
        <dbReference type="Google" id="ProtNLM"/>
    </source>
</evidence>
<organism evidence="2 3">
    <name type="scientific">Caballeronia choica</name>
    <dbReference type="NCBI Taxonomy" id="326476"/>
    <lineage>
        <taxon>Bacteria</taxon>
        <taxon>Pseudomonadati</taxon>
        <taxon>Pseudomonadota</taxon>
        <taxon>Betaproteobacteria</taxon>
        <taxon>Burkholderiales</taxon>
        <taxon>Burkholderiaceae</taxon>
        <taxon>Caballeronia</taxon>
    </lineage>
</organism>
<feature type="region of interest" description="Disordered" evidence="1">
    <location>
        <begin position="1"/>
        <end position="52"/>
    </location>
</feature>
<comment type="caution">
    <text evidence="2">The sequence shown here is derived from an EMBL/GenBank/DDBJ whole genome shotgun (WGS) entry which is preliminary data.</text>
</comment>
<sequence length="503" mass="56057">MKRHGPGTSPPPDVRSGSRQAERVTKEKTGMEDGSKPKRPSAASQTENGYLSADERAANGRALRDTVPRAAQAGWKPLKGRRDPVELLRESNEGRMSNLIPIRFGRMSASPFAFYRGSAALMAADLATTASSGIRVQACGDAHLMNFGGFATPERNVIFDINDLDETLPAPFEWDLKRLAASVVIAAQYLELSHSDAARVATDLVREYRERTLNYAFTRVLDVWYDRIDLQKYRDRTGDPVAVEAVRKRIEDRIETERQKTVPDHLYPKLVSQEGTKPTIKDEPPLIFHPTAEWAPGLESGYAEAFASYRESLPEHTRILFNRFHFVDLAMKVVGVGSVGTMCGVALFLAADNDPLFLQVKEARASVLEPYAGRSQHSNHGQRVIAGQRIMQAASDVFLGWTRGKNGRDFYIRQLRDMKMSAIIEDWDTGMLRQYARMCAHALARAHARSGDAAMIAGYMGSGQSFDDAICEFATEYSSQNRRDYRAFIGAIREGRIEATIES</sequence>
<gene>
    <name evidence="2" type="ORF">AWB68_06317</name>
</gene>
<feature type="compositionally biased region" description="Basic and acidic residues" evidence="1">
    <location>
        <begin position="20"/>
        <end position="36"/>
    </location>
</feature>
<dbReference type="Pfam" id="PF10009">
    <property type="entry name" value="DUF2252"/>
    <property type="match status" value="1"/>
</dbReference>
<evidence type="ECO:0000256" key="1">
    <source>
        <dbReference type="SAM" id="MobiDB-lite"/>
    </source>
</evidence>
<accession>A0A158KME9</accession>
<evidence type="ECO:0000313" key="3">
    <source>
        <dbReference type="Proteomes" id="UP000054770"/>
    </source>
</evidence>
<dbReference type="InterPro" id="IPR018721">
    <property type="entry name" value="DUF2252"/>
</dbReference>
<reference evidence="2" key="1">
    <citation type="submission" date="2016-01" db="EMBL/GenBank/DDBJ databases">
        <authorList>
            <person name="Peeters C."/>
        </authorList>
    </citation>
    <scope>NUCLEOTIDE SEQUENCE [LARGE SCALE GENOMIC DNA]</scope>
    <source>
        <strain evidence="2">LMG 22940</strain>
    </source>
</reference>
<name>A0A158KME9_9BURK</name>
<dbReference type="Proteomes" id="UP000054770">
    <property type="component" value="Unassembled WGS sequence"/>
</dbReference>
<dbReference type="AlphaFoldDB" id="A0A158KME9"/>
<evidence type="ECO:0000313" key="2">
    <source>
        <dbReference type="EMBL" id="SAL81929.1"/>
    </source>
</evidence>
<keyword evidence="3" id="KW-1185">Reference proteome</keyword>